<evidence type="ECO:0000256" key="1">
    <source>
        <dbReference type="ARBA" id="ARBA00008773"/>
    </source>
</evidence>
<dbReference type="Gene3D" id="3.20.20.80">
    <property type="entry name" value="Glycosidases"/>
    <property type="match status" value="1"/>
</dbReference>
<dbReference type="InterPro" id="IPR002885">
    <property type="entry name" value="PPR_rpt"/>
</dbReference>
<dbReference type="InterPro" id="IPR017853">
    <property type="entry name" value="GH"/>
</dbReference>
<dbReference type="PROSITE" id="PS50158">
    <property type="entry name" value="ZF_CCHC"/>
    <property type="match status" value="1"/>
</dbReference>
<dbReference type="SMART" id="SM00343">
    <property type="entry name" value="ZnF_C2HC"/>
    <property type="match status" value="1"/>
</dbReference>
<dbReference type="Pfam" id="PF13041">
    <property type="entry name" value="PPR_2"/>
    <property type="match status" value="2"/>
</dbReference>
<dbReference type="GO" id="GO:0004553">
    <property type="term" value="F:hydrolase activity, hydrolyzing O-glycosyl compounds"/>
    <property type="evidence" value="ECO:0007669"/>
    <property type="project" value="InterPro"/>
</dbReference>
<dbReference type="GO" id="GO:0005975">
    <property type="term" value="P:carbohydrate metabolic process"/>
    <property type="evidence" value="ECO:0007669"/>
    <property type="project" value="InterPro"/>
</dbReference>
<evidence type="ECO:0000313" key="11">
    <source>
        <dbReference type="Proteomes" id="UP000541444"/>
    </source>
</evidence>
<evidence type="ECO:0000256" key="6">
    <source>
        <dbReference type="PROSITE-ProRule" id="PRU00708"/>
    </source>
</evidence>
<feature type="repeat" description="PPR" evidence="6">
    <location>
        <begin position="75"/>
        <end position="109"/>
    </location>
</feature>
<evidence type="ECO:0000256" key="2">
    <source>
        <dbReference type="ARBA" id="ARBA00022737"/>
    </source>
</evidence>
<name>A0A7J7N1G8_9MAGN</name>
<dbReference type="NCBIfam" id="TIGR00756">
    <property type="entry name" value="PPR"/>
    <property type="match status" value="2"/>
</dbReference>
<feature type="region of interest" description="Disordered" evidence="8">
    <location>
        <begin position="333"/>
        <end position="359"/>
    </location>
</feature>
<keyword evidence="5" id="KW-0479">Metal-binding</keyword>
<dbReference type="OrthoDB" id="185373at2759"/>
<dbReference type="SUPFAM" id="SSF51445">
    <property type="entry name" value="(Trans)glycosidases"/>
    <property type="match status" value="1"/>
</dbReference>
<accession>A0A7J7N1G8</accession>
<feature type="compositionally biased region" description="Basic and acidic residues" evidence="8">
    <location>
        <begin position="350"/>
        <end position="359"/>
    </location>
</feature>
<evidence type="ECO:0000256" key="7">
    <source>
        <dbReference type="RuleBase" id="RU004335"/>
    </source>
</evidence>
<organism evidence="10 11">
    <name type="scientific">Kingdonia uniflora</name>
    <dbReference type="NCBI Taxonomy" id="39325"/>
    <lineage>
        <taxon>Eukaryota</taxon>
        <taxon>Viridiplantae</taxon>
        <taxon>Streptophyta</taxon>
        <taxon>Embryophyta</taxon>
        <taxon>Tracheophyta</taxon>
        <taxon>Spermatophyta</taxon>
        <taxon>Magnoliopsida</taxon>
        <taxon>Ranunculales</taxon>
        <taxon>Circaeasteraceae</taxon>
        <taxon>Kingdonia</taxon>
    </lineage>
</organism>
<dbReference type="EMBL" id="JACGCM010001155">
    <property type="protein sequence ID" value="KAF6160852.1"/>
    <property type="molecule type" value="Genomic_DNA"/>
</dbReference>
<dbReference type="GO" id="GO:0008270">
    <property type="term" value="F:zinc ion binding"/>
    <property type="evidence" value="ECO:0007669"/>
    <property type="project" value="UniProtKB-KW"/>
</dbReference>
<evidence type="ECO:0000313" key="10">
    <source>
        <dbReference type="EMBL" id="KAF6160852.1"/>
    </source>
</evidence>
<keyword evidence="11" id="KW-1185">Reference proteome</keyword>
<reference evidence="10 11" key="1">
    <citation type="journal article" date="2020" name="IScience">
        <title>Genome Sequencing of the Endangered Kingdonia uniflora (Circaeasteraceae, Ranunculales) Reveals Potential Mechanisms of Evolutionary Specialization.</title>
        <authorList>
            <person name="Sun Y."/>
            <person name="Deng T."/>
            <person name="Zhang A."/>
            <person name="Moore M.J."/>
            <person name="Landis J.B."/>
            <person name="Lin N."/>
            <person name="Zhang H."/>
            <person name="Zhang X."/>
            <person name="Huang J."/>
            <person name="Zhang X."/>
            <person name="Sun H."/>
            <person name="Wang H."/>
        </authorList>
    </citation>
    <scope>NUCLEOTIDE SEQUENCE [LARGE SCALE GENOMIC DNA]</scope>
    <source>
        <strain evidence="10">TB1705</strain>
        <tissue evidence="10">Leaf</tissue>
    </source>
</reference>
<sequence length="539" mass="60101">MEEAENVLHSMVVSGCEPNVISYTILINGYCKAKRLDEAIQIFENMRSKGLTPDVITYNSMIDGLYKLDNGSTPNELTYNTIFRRLLKHNKLNKAMQLRNEMVERDFSLDANNISIIVGLLACDRPDFKLTGAFDEILPKHRREEAFIGVNVGTDLSDMPNPTQVVALLKAQQIRHVRLYDAHRAMLLALANSGIRVTVSVPNNELLGVGQSNATAANWITRNVVAHVPATNITAIAVGSEILTTLPNAAPILVSALKFIHSALVASNLDNQIKVSTPHSSSIILDFLVGRPPSLSTRVDRIKGSIDELKDGMSKMQECFRLLLLPKNKASNTTEEAATSAENPEVFDEQQSKESIYDEDKKPFEPLAEDLFFNHFHEDTRYVQLPRRPQTTTQQGQGCKNGSHEQFEGMNINHRVDRERGWNNGNTLEAILIMHLHLLAINNSYQKKDLAFKDLFVMADAVKYALKSEELYTPTTNSSTISASTVQANSTSTVPRTFVYGNCFGCRKPGHQKNDCPQVAKRVRLVVDGMREHVIVTVQ</sequence>
<dbReference type="InterPro" id="IPR036875">
    <property type="entry name" value="Znf_CCHC_sf"/>
</dbReference>
<dbReference type="InterPro" id="IPR000490">
    <property type="entry name" value="Glyco_hydro_17"/>
</dbReference>
<feature type="repeat" description="PPR" evidence="6">
    <location>
        <begin position="19"/>
        <end position="53"/>
    </location>
</feature>
<evidence type="ECO:0000256" key="5">
    <source>
        <dbReference type="PROSITE-ProRule" id="PRU00047"/>
    </source>
</evidence>
<feature type="compositionally biased region" description="Low complexity" evidence="8">
    <location>
        <begin position="333"/>
        <end position="343"/>
    </location>
</feature>
<feature type="domain" description="CCHC-type" evidence="9">
    <location>
        <begin position="503"/>
        <end position="518"/>
    </location>
</feature>
<evidence type="ECO:0000256" key="4">
    <source>
        <dbReference type="ARBA" id="ARBA00023295"/>
    </source>
</evidence>
<dbReference type="PROSITE" id="PS51375">
    <property type="entry name" value="PPR"/>
    <property type="match status" value="2"/>
</dbReference>
<gene>
    <name evidence="10" type="ORF">GIB67_036053</name>
</gene>
<evidence type="ECO:0000256" key="3">
    <source>
        <dbReference type="ARBA" id="ARBA00022801"/>
    </source>
</evidence>
<dbReference type="Gene3D" id="1.25.40.10">
    <property type="entry name" value="Tetratricopeptide repeat domain"/>
    <property type="match status" value="1"/>
</dbReference>
<evidence type="ECO:0000256" key="8">
    <source>
        <dbReference type="SAM" id="MobiDB-lite"/>
    </source>
</evidence>
<keyword evidence="5" id="KW-0862">Zinc</keyword>
<keyword evidence="2" id="KW-0677">Repeat</keyword>
<protein>
    <recommendedName>
        <fullName evidence="9">CCHC-type domain-containing protein</fullName>
    </recommendedName>
</protein>
<dbReference type="InterPro" id="IPR011990">
    <property type="entry name" value="TPR-like_helical_dom_sf"/>
</dbReference>
<dbReference type="Pfam" id="PF00332">
    <property type="entry name" value="Glyco_hydro_17"/>
    <property type="match status" value="1"/>
</dbReference>
<keyword evidence="3" id="KW-0378">Hydrolase</keyword>
<keyword evidence="5" id="KW-0863">Zinc-finger</keyword>
<comment type="caution">
    <text evidence="10">The sequence shown here is derived from an EMBL/GenBank/DDBJ whole genome shotgun (WGS) entry which is preliminary data.</text>
</comment>
<dbReference type="SUPFAM" id="SSF57756">
    <property type="entry name" value="Retrovirus zinc finger-like domains"/>
    <property type="match status" value="1"/>
</dbReference>
<dbReference type="InterPro" id="IPR001878">
    <property type="entry name" value="Znf_CCHC"/>
</dbReference>
<dbReference type="GO" id="GO:0003676">
    <property type="term" value="F:nucleic acid binding"/>
    <property type="evidence" value="ECO:0007669"/>
    <property type="project" value="InterPro"/>
</dbReference>
<proteinExistence type="inferred from homology"/>
<keyword evidence="4" id="KW-0326">Glycosidase</keyword>
<dbReference type="InterPro" id="IPR044965">
    <property type="entry name" value="Glyco_hydro_17_plant"/>
</dbReference>
<comment type="similarity">
    <text evidence="1 7">Belongs to the glycosyl hydrolase 17 family.</text>
</comment>
<evidence type="ECO:0000259" key="9">
    <source>
        <dbReference type="PROSITE" id="PS50158"/>
    </source>
</evidence>
<dbReference type="PANTHER" id="PTHR32227">
    <property type="entry name" value="GLUCAN ENDO-1,3-BETA-GLUCOSIDASE BG1-RELATED-RELATED"/>
    <property type="match status" value="1"/>
</dbReference>
<dbReference type="Proteomes" id="UP000541444">
    <property type="component" value="Unassembled WGS sequence"/>
</dbReference>
<dbReference type="AlphaFoldDB" id="A0A7J7N1G8"/>